<dbReference type="EMBL" id="MN740532">
    <property type="protein sequence ID" value="QHU31700.1"/>
    <property type="molecule type" value="Genomic_DNA"/>
</dbReference>
<evidence type="ECO:0000256" key="1">
    <source>
        <dbReference type="SAM" id="Phobius"/>
    </source>
</evidence>
<name>A0A6C0LMX4_9ZZZZ</name>
<dbReference type="Gene3D" id="1.10.3730.20">
    <property type="match status" value="1"/>
</dbReference>
<feature type="transmembrane region" description="Helical" evidence="1">
    <location>
        <begin position="6"/>
        <end position="26"/>
    </location>
</feature>
<reference evidence="2" key="1">
    <citation type="journal article" date="2020" name="Nature">
        <title>Giant virus diversity and host interactions through global metagenomics.</title>
        <authorList>
            <person name="Schulz F."/>
            <person name="Roux S."/>
            <person name="Paez-Espino D."/>
            <person name="Jungbluth S."/>
            <person name="Walsh D.A."/>
            <person name="Denef V.J."/>
            <person name="McMahon K.D."/>
            <person name="Konstantinidis K.T."/>
            <person name="Eloe-Fadrosh E.A."/>
            <person name="Kyrpides N.C."/>
            <person name="Woyke T."/>
        </authorList>
    </citation>
    <scope>NUCLEOTIDE SEQUENCE</scope>
    <source>
        <strain evidence="2">GVMAG-M-3300027963-41</strain>
    </source>
</reference>
<dbReference type="AlphaFoldDB" id="A0A6C0LMX4"/>
<protein>
    <recommendedName>
        <fullName evidence="3">EamA domain-containing protein</fullName>
    </recommendedName>
</protein>
<sequence>MAGFNFIPLGFAALMALIDAFGLSLLKKISTKALSFSFMPIAALIYAIQPFIFLEALNFESMTVMNILWDLSSDIIVTFIGIFIIGEKIGFRKAVGIALSFVAIYLFTFEDGNNPLEKFITNGHFS</sequence>
<keyword evidence="1" id="KW-0812">Transmembrane</keyword>
<organism evidence="2">
    <name type="scientific">viral metagenome</name>
    <dbReference type="NCBI Taxonomy" id="1070528"/>
    <lineage>
        <taxon>unclassified sequences</taxon>
        <taxon>metagenomes</taxon>
        <taxon>organismal metagenomes</taxon>
    </lineage>
</organism>
<dbReference type="InterPro" id="IPR037185">
    <property type="entry name" value="EmrE-like"/>
</dbReference>
<accession>A0A6C0LMX4</accession>
<feature type="transmembrane region" description="Helical" evidence="1">
    <location>
        <begin position="33"/>
        <end position="54"/>
    </location>
</feature>
<evidence type="ECO:0000313" key="2">
    <source>
        <dbReference type="EMBL" id="QHU31700.1"/>
    </source>
</evidence>
<keyword evidence="1" id="KW-1133">Transmembrane helix</keyword>
<keyword evidence="1" id="KW-0472">Membrane</keyword>
<proteinExistence type="predicted"/>
<evidence type="ECO:0008006" key="3">
    <source>
        <dbReference type="Google" id="ProtNLM"/>
    </source>
</evidence>
<feature type="transmembrane region" description="Helical" evidence="1">
    <location>
        <begin position="93"/>
        <end position="109"/>
    </location>
</feature>
<feature type="transmembrane region" description="Helical" evidence="1">
    <location>
        <begin position="66"/>
        <end position="86"/>
    </location>
</feature>
<dbReference type="SUPFAM" id="SSF103481">
    <property type="entry name" value="Multidrug resistance efflux transporter EmrE"/>
    <property type="match status" value="1"/>
</dbReference>